<proteinExistence type="predicted"/>
<dbReference type="Pfam" id="PF13855">
    <property type="entry name" value="LRR_8"/>
    <property type="match status" value="1"/>
</dbReference>
<dbReference type="InParanoid" id="A0A665T7J4"/>
<dbReference type="OMA" id="PICGQSH"/>
<dbReference type="Gene3D" id="3.80.10.10">
    <property type="entry name" value="Ribonuclease Inhibitor"/>
    <property type="match status" value="2"/>
</dbReference>
<dbReference type="Proteomes" id="UP000472264">
    <property type="component" value="Chromosome 13"/>
</dbReference>
<dbReference type="Pfam" id="PF01462">
    <property type="entry name" value="LRRNT"/>
    <property type="match status" value="1"/>
</dbReference>
<reference evidence="6" key="3">
    <citation type="submission" date="2025-09" db="UniProtKB">
        <authorList>
            <consortium name="Ensembl"/>
        </authorList>
    </citation>
    <scope>IDENTIFICATION</scope>
</reference>
<dbReference type="SUPFAM" id="SSF52058">
    <property type="entry name" value="L domain-like"/>
    <property type="match status" value="1"/>
</dbReference>
<dbReference type="InterPro" id="IPR001611">
    <property type="entry name" value="Leu-rich_rpt"/>
</dbReference>
<dbReference type="PROSITE" id="PS51450">
    <property type="entry name" value="LRR"/>
    <property type="match status" value="2"/>
</dbReference>
<dbReference type="InterPro" id="IPR032675">
    <property type="entry name" value="LRR_dom_sf"/>
</dbReference>
<feature type="signal peptide" evidence="4">
    <location>
        <begin position="1"/>
        <end position="24"/>
    </location>
</feature>
<evidence type="ECO:0000256" key="3">
    <source>
        <dbReference type="ARBA" id="ARBA00022737"/>
    </source>
</evidence>
<evidence type="ECO:0000256" key="1">
    <source>
        <dbReference type="ARBA" id="ARBA00022614"/>
    </source>
</evidence>
<evidence type="ECO:0000256" key="4">
    <source>
        <dbReference type="SAM" id="SignalP"/>
    </source>
</evidence>
<keyword evidence="2 4" id="KW-0732">Signal</keyword>
<evidence type="ECO:0000259" key="5">
    <source>
        <dbReference type="SMART" id="SM00013"/>
    </source>
</evidence>
<reference evidence="6" key="1">
    <citation type="submission" date="2021-04" db="EMBL/GenBank/DDBJ databases">
        <authorList>
            <consortium name="Wellcome Sanger Institute Data Sharing"/>
        </authorList>
    </citation>
    <scope>NUCLEOTIDE SEQUENCE [LARGE SCALE GENOMIC DNA]</scope>
</reference>
<evidence type="ECO:0000256" key="2">
    <source>
        <dbReference type="ARBA" id="ARBA00022729"/>
    </source>
</evidence>
<keyword evidence="3" id="KW-0677">Repeat</keyword>
<accession>A0A665T7J4</accession>
<dbReference type="SMART" id="SM00013">
    <property type="entry name" value="LRRNT"/>
    <property type="match status" value="1"/>
</dbReference>
<dbReference type="InterPro" id="IPR000372">
    <property type="entry name" value="LRRNT"/>
</dbReference>
<evidence type="ECO:0000313" key="6">
    <source>
        <dbReference type="Ensembl" id="ENSENLP00000005684.1"/>
    </source>
</evidence>
<dbReference type="GO" id="GO:0031102">
    <property type="term" value="P:neuron projection regeneration"/>
    <property type="evidence" value="ECO:0007669"/>
    <property type="project" value="TreeGrafter"/>
</dbReference>
<dbReference type="FunFam" id="3.80.10.10:FF:000445">
    <property type="entry name" value="Oligodendrocyte myelin glycoprotein b"/>
    <property type="match status" value="1"/>
</dbReference>
<dbReference type="SMART" id="SM00364">
    <property type="entry name" value="LRR_BAC"/>
    <property type="match status" value="4"/>
</dbReference>
<organism evidence="6 7">
    <name type="scientific">Echeneis naucrates</name>
    <name type="common">Live sharksucker</name>
    <dbReference type="NCBI Taxonomy" id="173247"/>
    <lineage>
        <taxon>Eukaryota</taxon>
        <taxon>Metazoa</taxon>
        <taxon>Chordata</taxon>
        <taxon>Craniata</taxon>
        <taxon>Vertebrata</taxon>
        <taxon>Euteleostomi</taxon>
        <taxon>Actinopterygii</taxon>
        <taxon>Neopterygii</taxon>
        <taxon>Teleostei</taxon>
        <taxon>Neoteleostei</taxon>
        <taxon>Acanthomorphata</taxon>
        <taxon>Carangaria</taxon>
        <taxon>Carangiformes</taxon>
        <taxon>Echeneidae</taxon>
        <taxon>Echeneis</taxon>
    </lineage>
</organism>
<keyword evidence="7" id="KW-1185">Reference proteome</keyword>
<reference evidence="6" key="2">
    <citation type="submission" date="2025-08" db="UniProtKB">
        <authorList>
            <consortium name="Ensembl"/>
        </authorList>
    </citation>
    <scope>IDENTIFICATION</scope>
</reference>
<keyword evidence="1" id="KW-0433">Leucine-rich repeat</keyword>
<name>A0A665T7J4_ECHNA</name>
<dbReference type="Pfam" id="PF00560">
    <property type="entry name" value="LRR_1"/>
    <property type="match status" value="1"/>
</dbReference>
<evidence type="ECO:0000313" key="7">
    <source>
        <dbReference type="Proteomes" id="UP000472264"/>
    </source>
</evidence>
<dbReference type="SMART" id="SM00369">
    <property type="entry name" value="LRR_TYP"/>
    <property type="match status" value="3"/>
</dbReference>
<gene>
    <name evidence="6" type="primary">omgb</name>
</gene>
<feature type="domain" description="LRRNT" evidence="5">
    <location>
        <begin position="25"/>
        <end position="59"/>
    </location>
</feature>
<protein>
    <submittedName>
        <fullName evidence="6">Oligodendrocyte myelin glycoprotein b</fullName>
    </submittedName>
</protein>
<dbReference type="PRINTS" id="PR00019">
    <property type="entry name" value="LEURICHRPT"/>
</dbReference>
<dbReference type="PANTHER" id="PTHR47114">
    <property type="match status" value="1"/>
</dbReference>
<dbReference type="Ensembl" id="ENSENLT00000005960.1">
    <property type="protein sequence ID" value="ENSENLP00000005684.1"/>
    <property type="gene ID" value="ENSENLG00000002765.1"/>
</dbReference>
<sequence length="394" mass="43924">MPACSAPLALCLLFLLLLGHWVLSICPSVCICSRGHRVVDCSSRGLTKLPPGLQHNIHFLNLSFNSLWVLDSQLSHYAHLRTLDLSYNRLESLPPALPRSLWDLRVAGNHLRSLDKNDTAYHWNLKVLDLSDNELERVVFINNTLPSLQALNLSHNRFWTVPTNMPHNLKSIDLSNNFLVQILPGSLDRLPRLAQFYLHANRFSWLSEGIFDKLTGLDVMTLGDNPWACEEEENITRLLRWAEQTRATIFGCPCYTRPVCGQSHMATPGRELHSSLLTEPPLWVSSRGEVHDGPSPAWTAEVTSSYQAKSALFETGIYQGKKAVNESGNHVVLVFTSSTSFDGFSVHTNTTPHPQTSTKKPKVASSQNKGLGFLGETQTVTLTVVVTTTVFSIF</sequence>
<dbReference type="AlphaFoldDB" id="A0A665T7J4"/>
<feature type="chain" id="PRO_5025431326" evidence="4">
    <location>
        <begin position="25"/>
        <end position="394"/>
    </location>
</feature>
<dbReference type="PANTHER" id="PTHR47114:SF4">
    <property type="entry name" value="OLIGODENDROCYTE MYELIN GLYCOPROTEIN B"/>
    <property type="match status" value="1"/>
</dbReference>
<dbReference type="FunCoup" id="A0A665T7J4">
    <property type="interactions" value="471"/>
</dbReference>
<dbReference type="InterPro" id="IPR003591">
    <property type="entry name" value="Leu-rich_rpt_typical-subtyp"/>
</dbReference>
<dbReference type="InterPro" id="IPR051071">
    <property type="entry name" value="LRR-bact_E3_ubiq_ligases"/>
</dbReference>